<evidence type="ECO:0000256" key="1">
    <source>
        <dbReference type="SAM" id="MobiDB-lite"/>
    </source>
</evidence>
<keyword evidence="3" id="KW-1185">Reference proteome</keyword>
<dbReference type="Proteomes" id="UP001219525">
    <property type="component" value="Unassembled WGS sequence"/>
</dbReference>
<evidence type="ECO:0000313" key="3">
    <source>
        <dbReference type="Proteomes" id="UP001219525"/>
    </source>
</evidence>
<reference evidence="2" key="1">
    <citation type="submission" date="2023-03" db="EMBL/GenBank/DDBJ databases">
        <title>Massive genome expansion in bonnet fungi (Mycena s.s.) driven by repeated elements and novel gene families across ecological guilds.</title>
        <authorList>
            <consortium name="Lawrence Berkeley National Laboratory"/>
            <person name="Harder C.B."/>
            <person name="Miyauchi S."/>
            <person name="Viragh M."/>
            <person name="Kuo A."/>
            <person name="Thoen E."/>
            <person name="Andreopoulos B."/>
            <person name="Lu D."/>
            <person name="Skrede I."/>
            <person name="Drula E."/>
            <person name="Henrissat B."/>
            <person name="Morin E."/>
            <person name="Kohler A."/>
            <person name="Barry K."/>
            <person name="LaButti K."/>
            <person name="Morin E."/>
            <person name="Salamov A."/>
            <person name="Lipzen A."/>
            <person name="Mereny Z."/>
            <person name="Hegedus B."/>
            <person name="Baldrian P."/>
            <person name="Stursova M."/>
            <person name="Weitz H."/>
            <person name="Taylor A."/>
            <person name="Grigoriev I.V."/>
            <person name="Nagy L.G."/>
            <person name="Martin F."/>
            <person name="Kauserud H."/>
        </authorList>
    </citation>
    <scope>NUCLEOTIDE SEQUENCE</scope>
    <source>
        <strain evidence="2">9144</strain>
    </source>
</reference>
<feature type="region of interest" description="Disordered" evidence="1">
    <location>
        <begin position="108"/>
        <end position="163"/>
    </location>
</feature>
<dbReference type="EMBL" id="JARJCW010000002">
    <property type="protein sequence ID" value="KAJ7228389.1"/>
    <property type="molecule type" value="Genomic_DNA"/>
</dbReference>
<proteinExistence type="predicted"/>
<dbReference type="AlphaFoldDB" id="A0AAD7E4H3"/>
<comment type="caution">
    <text evidence="2">The sequence shown here is derived from an EMBL/GenBank/DDBJ whole genome shotgun (WGS) entry which is preliminary data.</text>
</comment>
<gene>
    <name evidence="2" type="ORF">GGX14DRAFT_384868</name>
</gene>
<organism evidence="2 3">
    <name type="scientific">Mycena pura</name>
    <dbReference type="NCBI Taxonomy" id="153505"/>
    <lineage>
        <taxon>Eukaryota</taxon>
        <taxon>Fungi</taxon>
        <taxon>Dikarya</taxon>
        <taxon>Basidiomycota</taxon>
        <taxon>Agaricomycotina</taxon>
        <taxon>Agaricomycetes</taxon>
        <taxon>Agaricomycetidae</taxon>
        <taxon>Agaricales</taxon>
        <taxon>Marasmiineae</taxon>
        <taxon>Mycenaceae</taxon>
        <taxon>Mycena</taxon>
    </lineage>
</organism>
<accession>A0AAD7E4H3</accession>
<name>A0AAD7E4H3_9AGAR</name>
<protein>
    <submittedName>
        <fullName evidence="2">Uncharacterized protein</fullName>
    </submittedName>
</protein>
<evidence type="ECO:0000313" key="2">
    <source>
        <dbReference type="EMBL" id="KAJ7228389.1"/>
    </source>
</evidence>
<sequence>MRGRSQRVGAGMLWARQWVAGPVAGAARQCGGDGCVSTGSLKGWCSAHAGAMRCRRGVRRMRRQSGVARHRRRELRGTAGRGGAGWVRRARVRVRVREAWQTGERARVNVGAAQEQSAAGRGDGRGGRGSSWPVQARGSPDAGRRSGLNGRRIPTGRPLEFARSPWHPVQPVRLKIPDWHVSDVWKPGTLS</sequence>